<reference evidence="2" key="1">
    <citation type="journal article" date="2011" name="PLoS Biol.">
        <title>Gene gain and loss during evolution of obligate parasitism in the white rust pathogen of Arabidopsis thaliana.</title>
        <authorList>
            <person name="Kemen E."/>
            <person name="Gardiner A."/>
            <person name="Schultz-Larsen T."/>
            <person name="Kemen A.C."/>
            <person name="Balmuth A.L."/>
            <person name="Robert-Seilaniantz A."/>
            <person name="Bailey K."/>
            <person name="Holub E."/>
            <person name="Studholme D.J."/>
            <person name="Maclean D."/>
            <person name="Jones J.D."/>
        </authorList>
    </citation>
    <scope>NUCLEOTIDE SEQUENCE</scope>
</reference>
<gene>
    <name evidence="2" type="primary">AlNc14C60G4416</name>
    <name evidence="2" type="ORF">ALNC14_050980</name>
</gene>
<name>F0WCN4_9STRA</name>
<evidence type="ECO:0000313" key="2">
    <source>
        <dbReference type="EMBL" id="CCA18955.1"/>
    </source>
</evidence>
<organism evidence="2">
    <name type="scientific">Albugo laibachii Nc14</name>
    <dbReference type="NCBI Taxonomy" id="890382"/>
    <lineage>
        <taxon>Eukaryota</taxon>
        <taxon>Sar</taxon>
        <taxon>Stramenopiles</taxon>
        <taxon>Oomycota</taxon>
        <taxon>Peronosporomycetes</taxon>
        <taxon>Albuginales</taxon>
        <taxon>Albuginaceae</taxon>
        <taxon>Albugo</taxon>
    </lineage>
</organism>
<dbReference type="HOGENOM" id="CLU_2390570_0_0_1"/>
<feature type="chain" id="PRO_5003259717" evidence="1">
    <location>
        <begin position="26"/>
        <end position="94"/>
    </location>
</feature>
<dbReference type="PROSITE" id="PS51257">
    <property type="entry name" value="PROKAR_LIPOPROTEIN"/>
    <property type="match status" value="1"/>
</dbReference>
<dbReference type="EMBL" id="FR824105">
    <property type="protein sequence ID" value="CCA18955.1"/>
    <property type="molecule type" value="Genomic_DNA"/>
</dbReference>
<keyword evidence="1" id="KW-0732">Signal</keyword>
<accession>F0WCN4</accession>
<sequence length="94" mass="10631">MRPLRPPSAFAWLIACHLHASHGNAYEIKYGIIGNNVDVIDMIHTYDNCQSCLLKDVGITSVSLHAIRRNLAIISITVPSLYFIKRLQMYCNDD</sequence>
<proteinExistence type="predicted"/>
<feature type="signal peptide" evidence="1">
    <location>
        <begin position="1"/>
        <end position="25"/>
    </location>
</feature>
<protein>
    <submittedName>
        <fullName evidence="2">AlNc14C60G4416 protein</fullName>
    </submittedName>
</protein>
<evidence type="ECO:0000256" key="1">
    <source>
        <dbReference type="SAM" id="SignalP"/>
    </source>
</evidence>
<dbReference type="AlphaFoldDB" id="F0WCN4"/>
<reference evidence="2" key="2">
    <citation type="submission" date="2011-02" db="EMBL/GenBank/DDBJ databases">
        <authorList>
            <person name="MacLean D."/>
        </authorList>
    </citation>
    <scope>NUCLEOTIDE SEQUENCE</scope>
</reference>